<dbReference type="InterPro" id="IPR017905">
    <property type="entry name" value="ERV/ALR_sulphydryl_oxidase"/>
</dbReference>
<accession>A8WS21</accession>
<dbReference type="RefSeq" id="XP_045092038.1">
    <property type="nucleotide sequence ID" value="XM_045239088.1"/>
</dbReference>
<dbReference type="PANTHER" id="PTHR22897:SF8">
    <property type="entry name" value="SULFHYDRYL OXIDASE"/>
    <property type="match status" value="1"/>
</dbReference>
<keyword evidence="5 8" id="KW-0560">Oxidoreductase</keyword>
<evidence type="ECO:0000256" key="5">
    <source>
        <dbReference type="ARBA" id="ARBA00023002"/>
    </source>
</evidence>
<dbReference type="HOGENOM" id="CLU_020182_1_0_1"/>
<dbReference type="InterPro" id="IPR039798">
    <property type="entry name" value="Sulfhydryl_oxidase"/>
</dbReference>
<dbReference type="Pfam" id="PF00085">
    <property type="entry name" value="Thioredoxin"/>
    <property type="match status" value="1"/>
</dbReference>
<dbReference type="InterPro" id="IPR017937">
    <property type="entry name" value="Thioredoxin_CS"/>
</dbReference>
<dbReference type="CDD" id="cd02992">
    <property type="entry name" value="PDI_a_QSOX"/>
    <property type="match status" value="1"/>
</dbReference>
<comment type="cofactor">
    <cofactor evidence="1 8">
        <name>FAD</name>
        <dbReference type="ChEBI" id="CHEBI:57692"/>
    </cofactor>
</comment>
<dbReference type="WormBase" id="CBG02142">
    <property type="protein sequence ID" value="CBP00520"/>
    <property type="gene ID" value="WBGene00025249"/>
</dbReference>
<comment type="catalytic activity">
    <reaction evidence="8">
        <text>2 R'C(R)SH + O2 = R'C(R)S-S(R)CR' + H2O2</text>
        <dbReference type="Rhea" id="RHEA:17357"/>
        <dbReference type="ChEBI" id="CHEBI:15379"/>
        <dbReference type="ChEBI" id="CHEBI:16240"/>
        <dbReference type="ChEBI" id="CHEBI:16520"/>
        <dbReference type="ChEBI" id="CHEBI:17412"/>
        <dbReference type="EC" id="1.8.3.2"/>
    </reaction>
</comment>
<dbReference type="InParanoid" id="A8WS21"/>
<dbReference type="Gene3D" id="1.20.120.310">
    <property type="entry name" value="ERV/ALR sulfhydryl oxidase domain"/>
    <property type="match status" value="1"/>
</dbReference>
<name>A8WS21_CAEBR</name>
<dbReference type="FunFam" id="3.40.30.10:FF:000492">
    <property type="entry name" value="Sulfhydryl oxidase"/>
    <property type="match status" value="1"/>
</dbReference>
<dbReference type="FunFam" id="1.20.120.1960:FF:000002">
    <property type="entry name" value="Sulfhydryl oxidase"/>
    <property type="match status" value="1"/>
</dbReference>
<feature type="domain" description="Thioredoxin" evidence="10">
    <location>
        <begin position="20"/>
        <end position="149"/>
    </location>
</feature>
<dbReference type="GeneID" id="8585883"/>
<sequence>MFLLLLLTTSAWADIATYGYHPKGANPTLYSPEDSVLQLDEITFNDTIFGPQAGDAGYLVEFYSDWCGHCRAFAPTYKNLAKDVDGWQSIVKIAAINCADPVNEHVCRSNGVRFFPLIKYFPRDSINSTEGSQIKPYSTVSEMRGQLTKAVMDDYALNRYKEWPTFDFLKDVVTYGELWNESSSSANHIAIIFETNQASLTGAQLLLDLSGNRDRLVARRCLKSHPLAEALKITDFPSLAIFKRGERKPVLIAELRRLLLREIDQFLGKPSDNHLQTIHFSSRKNKTIDCNNNPELCKPNYYVSEVDMLKAMRYALFRESARTGAPLQAANLSALYEFTSLLADNFPTTTVEGATDNSTVMHLDRSSRAVRVFSRLRDYIAEKGLDAPISVEDWQKEFLAAEEEAGHPFPLNTNWDHCAGSSTQYRGYTCGLWTTFHALTVSAFKNWQNKTNGNFGKRYIVQRKFPDVTLPLPPLQSIRDWVGSFFGCNHCRDHFLKMTTDTFKIEANVNIVRHPEDVYLYLWKAHNKVNARLHGRETEDPKFPKYQFPAKFLCPDCNTKGFLNEDDTQPFLIDYYSRIRPFSNSTLIKS</sequence>
<dbReference type="FunFam" id="1.20.120.310:FF:000005">
    <property type="entry name" value="Sulfhydryl oxidase"/>
    <property type="match status" value="1"/>
</dbReference>
<dbReference type="EC" id="1.8.3.2" evidence="8"/>
<organism evidence="11 12">
    <name type="scientific">Caenorhabditis briggsae</name>
    <dbReference type="NCBI Taxonomy" id="6238"/>
    <lineage>
        <taxon>Eukaryota</taxon>
        <taxon>Metazoa</taxon>
        <taxon>Ecdysozoa</taxon>
        <taxon>Nematoda</taxon>
        <taxon>Chromadorea</taxon>
        <taxon>Rhabditida</taxon>
        <taxon>Rhabditina</taxon>
        <taxon>Rhabditomorpha</taxon>
        <taxon>Rhabditoidea</taxon>
        <taxon>Rhabditidae</taxon>
        <taxon>Peloderinae</taxon>
        <taxon>Caenorhabditis</taxon>
    </lineage>
</organism>
<dbReference type="EMBL" id="HE601451">
    <property type="protein sequence ID" value="CAP23279.2"/>
    <property type="molecule type" value="Genomic_DNA"/>
</dbReference>
<gene>
    <name evidence="11 13" type="ORF">CBG02142</name>
    <name evidence="11" type="ORF">CBG_02142</name>
</gene>
<dbReference type="eggNOG" id="KOG1731">
    <property type="taxonomic scope" value="Eukaryota"/>
</dbReference>
<dbReference type="OMA" id="YGELWNE"/>
<dbReference type="GO" id="GO:0005615">
    <property type="term" value="C:extracellular space"/>
    <property type="evidence" value="ECO:0000318"/>
    <property type="project" value="GO_Central"/>
</dbReference>
<dbReference type="GO" id="GO:0006457">
    <property type="term" value="P:protein folding"/>
    <property type="evidence" value="ECO:0000318"/>
    <property type="project" value="GO_Central"/>
</dbReference>
<evidence type="ECO:0000259" key="10">
    <source>
        <dbReference type="PROSITE" id="PS51352"/>
    </source>
</evidence>
<protein>
    <recommendedName>
        <fullName evidence="8">Sulfhydryl oxidase</fullName>
        <ecNumber evidence="8">1.8.3.2</ecNumber>
    </recommendedName>
</protein>
<dbReference type="GO" id="GO:0000139">
    <property type="term" value="C:Golgi membrane"/>
    <property type="evidence" value="ECO:0000318"/>
    <property type="project" value="GO_Central"/>
</dbReference>
<keyword evidence="6" id="KW-1015">Disulfide bond</keyword>
<evidence type="ECO:0000313" key="12">
    <source>
        <dbReference type="Proteomes" id="UP000008549"/>
    </source>
</evidence>
<dbReference type="GO" id="GO:0016971">
    <property type="term" value="F:flavin-dependent sulfhydryl oxidase activity"/>
    <property type="evidence" value="ECO:0000318"/>
    <property type="project" value="GO_Central"/>
</dbReference>
<dbReference type="Gene3D" id="3.40.30.10">
    <property type="entry name" value="Glutaredoxin"/>
    <property type="match status" value="2"/>
</dbReference>
<evidence type="ECO:0000313" key="11">
    <source>
        <dbReference type="EMBL" id="CAP23279.2"/>
    </source>
</evidence>
<dbReference type="SUPFAM" id="SSF69000">
    <property type="entry name" value="FAD-dependent thiol oxidase"/>
    <property type="match status" value="1"/>
</dbReference>
<dbReference type="KEGG" id="cbr:CBG_02142"/>
<evidence type="ECO:0000256" key="7">
    <source>
        <dbReference type="ARBA" id="ARBA00023180"/>
    </source>
</evidence>
<dbReference type="InterPro" id="IPR013766">
    <property type="entry name" value="Thioredoxin_domain"/>
</dbReference>
<dbReference type="STRING" id="6238.A8WS21"/>
<evidence type="ECO:0000313" key="13">
    <source>
        <dbReference type="WormBase" id="CBG02142"/>
    </source>
</evidence>
<dbReference type="AlphaFoldDB" id="A8WS21"/>
<dbReference type="Pfam" id="PF04777">
    <property type="entry name" value="Evr1_Alr"/>
    <property type="match status" value="1"/>
</dbReference>
<evidence type="ECO:0000256" key="6">
    <source>
        <dbReference type="ARBA" id="ARBA00023157"/>
    </source>
</evidence>
<dbReference type="Proteomes" id="UP000008549">
    <property type="component" value="Unassembled WGS sequence"/>
</dbReference>
<proteinExistence type="predicted"/>
<keyword evidence="7" id="KW-0325">Glycoprotein</keyword>
<evidence type="ECO:0000259" key="9">
    <source>
        <dbReference type="PROSITE" id="PS51324"/>
    </source>
</evidence>
<reference evidence="11 12" key="2">
    <citation type="journal article" date="2011" name="PLoS Genet.">
        <title>Caenorhabditis briggsae recombinant inbred line genotypes reveal inter-strain incompatibility and the evolution of recombination.</title>
        <authorList>
            <person name="Ross J.A."/>
            <person name="Koboldt D.C."/>
            <person name="Staisch J.E."/>
            <person name="Chamberlin H.M."/>
            <person name="Gupta B.P."/>
            <person name="Miller R.D."/>
            <person name="Baird S.E."/>
            <person name="Haag E.S."/>
        </authorList>
    </citation>
    <scope>NUCLEOTIDE SEQUENCE [LARGE SCALE GENOMIC DNA]</scope>
    <source>
        <strain evidence="11 12">AF16</strain>
    </source>
</reference>
<dbReference type="SUPFAM" id="SSF52833">
    <property type="entry name" value="Thioredoxin-like"/>
    <property type="match status" value="1"/>
</dbReference>
<evidence type="ECO:0000256" key="8">
    <source>
        <dbReference type="RuleBase" id="RU371123"/>
    </source>
</evidence>
<dbReference type="PROSITE" id="PS51352">
    <property type="entry name" value="THIOREDOXIN_2"/>
    <property type="match status" value="1"/>
</dbReference>
<dbReference type="GO" id="GO:0003756">
    <property type="term" value="F:protein disulfide isomerase activity"/>
    <property type="evidence" value="ECO:0000318"/>
    <property type="project" value="GO_Central"/>
</dbReference>
<dbReference type="PANTHER" id="PTHR22897">
    <property type="entry name" value="QUIESCIN Q6-RELATED SULFHYDRYL OXIDASE"/>
    <property type="match status" value="1"/>
</dbReference>
<evidence type="ECO:0000256" key="4">
    <source>
        <dbReference type="ARBA" id="ARBA00022827"/>
    </source>
</evidence>
<dbReference type="CTD" id="8585883"/>
<keyword evidence="3" id="KW-0732">Signal</keyword>
<reference evidence="11 12" key="1">
    <citation type="journal article" date="2003" name="PLoS Biol.">
        <title>The genome sequence of Caenorhabditis briggsae: a platform for comparative genomics.</title>
        <authorList>
            <person name="Stein L.D."/>
            <person name="Bao Z."/>
            <person name="Blasiar D."/>
            <person name="Blumenthal T."/>
            <person name="Brent M.R."/>
            <person name="Chen N."/>
            <person name="Chinwalla A."/>
            <person name="Clarke L."/>
            <person name="Clee C."/>
            <person name="Coghlan A."/>
            <person name="Coulson A."/>
            <person name="D'Eustachio P."/>
            <person name="Fitch D.H."/>
            <person name="Fulton L.A."/>
            <person name="Fulton R.E."/>
            <person name="Griffiths-Jones S."/>
            <person name="Harris T.W."/>
            <person name="Hillier L.W."/>
            <person name="Kamath R."/>
            <person name="Kuwabara P.E."/>
            <person name="Mardis E.R."/>
            <person name="Marra M.A."/>
            <person name="Miner T.L."/>
            <person name="Minx P."/>
            <person name="Mullikin J.C."/>
            <person name="Plumb R.W."/>
            <person name="Rogers J."/>
            <person name="Schein J.E."/>
            <person name="Sohrmann M."/>
            <person name="Spieth J."/>
            <person name="Stajich J.E."/>
            <person name="Wei C."/>
            <person name="Willey D."/>
            <person name="Wilson R.K."/>
            <person name="Durbin R."/>
            <person name="Waterston R.H."/>
        </authorList>
    </citation>
    <scope>NUCLEOTIDE SEQUENCE [LARGE SCALE GENOMIC DNA]</scope>
    <source>
        <strain evidence="11 12">AF16</strain>
    </source>
</reference>
<dbReference type="PROSITE" id="PS00194">
    <property type="entry name" value="THIOREDOXIN_1"/>
    <property type="match status" value="1"/>
</dbReference>
<dbReference type="Gene3D" id="1.20.120.1960">
    <property type="entry name" value="QSOX sulfhydryl oxidase domain"/>
    <property type="match status" value="1"/>
</dbReference>
<evidence type="ECO:0000256" key="2">
    <source>
        <dbReference type="ARBA" id="ARBA00022630"/>
    </source>
</evidence>
<dbReference type="InterPro" id="IPR036774">
    <property type="entry name" value="ERV/ALR_sulphydryl_oxid_sf"/>
</dbReference>
<dbReference type="PROSITE" id="PS51324">
    <property type="entry name" value="ERV_ALR"/>
    <property type="match status" value="1"/>
</dbReference>
<keyword evidence="12" id="KW-1185">Reference proteome</keyword>
<dbReference type="FunCoup" id="A8WS21">
    <property type="interactions" value="19"/>
</dbReference>
<keyword evidence="4 8" id="KW-0274">FAD</keyword>
<evidence type="ECO:0000256" key="1">
    <source>
        <dbReference type="ARBA" id="ARBA00001974"/>
    </source>
</evidence>
<dbReference type="InterPro" id="IPR036249">
    <property type="entry name" value="Thioredoxin-like_sf"/>
</dbReference>
<dbReference type="InterPro" id="IPR042568">
    <property type="entry name" value="QSOX_FAD-bd_sf"/>
</dbReference>
<keyword evidence="2 8" id="KW-0285">Flavoprotein</keyword>
<dbReference type="FunFam" id="3.40.30.10:FF:000379">
    <property type="entry name" value="Sulfhydryl oxidase"/>
    <property type="match status" value="1"/>
</dbReference>
<feature type="domain" description="ERV/ALR sulfhydryl oxidase" evidence="9">
    <location>
        <begin position="421"/>
        <end position="548"/>
    </location>
</feature>
<evidence type="ECO:0000256" key="3">
    <source>
        <dbReference type="ARBA" id="ARBA00022729"/>
    </source>
</evidence>